<protein>
    <submittedName>
        <fullName evidence="1">Uncharacterized protein</fullName>
    </submittedName>
</protein>
<proteinExistence type="predicted"/>
<name>A0A418V5B0_9DEIO</name>
<comment type="caution">
    <text evidence="1">The sequence shown here is derived from an EMBL/GenBank/DDBJ whole genome shotgun (WGS) entry which is preliminary data.</text>
</comment>
<keyword evidence="2" id="KW-1185">Reference proteome</keyword>
<dbReference type="AlphaFoldDB" id="A0A418V5B0"/>
<organism evidence="1 2">
    <name type="scientific">Deinococcus cavernae</name>
    <dbReference type="NCBI Taxonomy" id="2320857"/>
    <lineage>
        <taxon>Bacteria</taxon>
        <taxon>Thermotogati</taxon>
        <taxon>Deinococcota</taxon>
        <taxon>Deinococci</taxon>
        <taxon>Deinococcales</taxon>
        <taxon>Deinococcaceae</taxon>
        <taxon>Deinococcus</taxon>
    </lineage>
</organism>
<dbReference type="Proteomes" id="UP000286287">
    <property type="component" value="Unassembled WGS sequence"/>
</dbReference>
<evidence type="ECO:0000313" key="2">
    <source>
        <dbReference type="Proteomes" id="UP000286287"/>
    </source>
</evidence>
<reference evidence="1 2" key="1">
    <citation type="submission" date="2018-09" db="EMBL/GenBank/DDBJ databases">
        <authorList>
            <person name="Zhu H."/>
        </authorList>
    </citation>
    <scope>NUCLEOTIDE SEQUENCE [LARGE SCALE GENOMIC DNA]</scope>
    <source>
        <strain evidence="1 2">K2S05-167</strain>
    </source>
</reference>
<dbReference type="EMBL" id="QYUJ01000014">
    <property type="protein sequence ID" value="RJF71247.1"/>
    <property type="molecule type" value="Genomic_DNA"/>
</dbReference>
<accession>A0A418V5B0</accession>
<sequence>MGSVVSADVKSVTFTSEHTLKAPIQGTDGTTYPIGTSVICDNWATDINARVTYSGSVSKLSLQIQGAGGTYTDLVAYPYNVIDTDGVIDASYTIGAGMSPLAITVTPITVTDIKGYTRLAAYANNNMGDVVYSNIIPVVDCS</sequence>
<gene>
    <name evidence="1" type="ORF">D3875_06350</name>
</gene>
<evidence type="ECO:0000313" key="1">
    <source>
        <dbReference type="EMBL" id="RJF71247.1"/>
    </source>
</evidence>